<sequence length="370" mass="40711">MYRFIPPTTHLAHAIRSGRRIASTRPGTGIHFGGTHREALPISPTSTFTHLGRAFTTTLRLRNGVHDDSPSAEAQAEQLASFRDADAMATVAADEPNSDAAAVTSTDTLETPAEPIEEPEKVDEWFVDSTFEDTHTHSQATRTFTYPTAAPAVPLWQRRQRAQQTVDEAGGSASTSDLPWASVHPEAYRWTKLARTEDWLAVCTDVLKYARGENLSVIDMRHKCDWTEFMIVAEVNSQRQIYAAVSELQKTIRQVAKLSGATTFNIAVDGADSEDWTIISLGPITVHVMTTAARATYNLEGLWSEINDPLLTSPSRDAAAGEGDEALDLERIRAVMSQAFMESAKATPETYETVTEQDVLDSVNFRPSRS</sequence>
<dbReference type="HAMAP" id="MF_01477">
    <property type="entry name" value="Iojap_RsfS"/>
    <property type="match status" value="1"/>
</dbReference>
<comment type="caution">
    <text evidence="3">The sequence shown here is derived from an EMBL/GenBank/DDBJ whole genome shotgun (WGS) entry which is preliminary data.</text>
</comment>
<organism evidence="3 4">
    <name type="scientific">Tieghemiomyces parasiticus</name>
    <dbReference type="NCBI Taxonomy" id="78921"/>
    <lineage>
        <taxon>Eukaryota</taxon>
        <taxon>Fungi</taxon>
        <taxon>Fungi incertae sedis</taxon>
        <taxon>Zoopagomycota</taxon>
        <taxon>Kickxellomycotina</taxon>
        <taxon>Dimargaritomycetes</taxon>
        <taxon>Dimargaritales</taxon>
        <taxon>Dimargaritaceae</taxon>
        <taxon>Tieghemiomyces</taxon>
    </lineage>
</organism>
<reference evidence="3" key="1">
    <citation type="submission" date="2022-07" db="EMBL/GenBank/DDBJ databases">
        <title>Phylogenomic reconstructions and comparative analyses of Kickxellomycotina fungi.</title>
        <authorList>
            <person name="Reynolds N.K."/>
            <person name="Stajich J.E."/>
            <person name="Barry K."/>
            <person name="Grigoriev I.V."/>
            <person name="Crous P."/>
            <person name="Smith M.E."/>
        </authorList>
    </citation>
    <scope>NUCLEOTIDE SEQUENCE</scope>
    <source>
        <strain evidence="3">RSA 861</strain>
    </source>
</reference>
<dbReference type="Gene3D" id="3.30.460.10">
    <property type="entry name" value="Beta Polymerase, domain 2"/>
    <property type="match status" value="1"/>
</dbReference>
<dbReference type="PANTHER" id="PTHR21043:SF0">
    <property type="entry name" value="MITOCHONDRIAL ASSEMBLY OF RIBOSOMAL LARGE SUBUNIT PROTEIN 1"/>
    <property type="match status" value="1"/>
</dbReference>
<comment type="similarity">
    <text evidence="1">Belongs to the Iojap/RsfS family.</text>
</comment>
<dbReference type="Pfam" id="PF02410">
    <property type="entry name" value="RsfS"/>
    <property type="match status" value="1"/>
</dbReference>
<feature type="region of interest" description="Disordered" evidence="2">
    <location>
        <begin position="23"/>
        <end position="43"/>
    </location>
</feature>
<dbReference type="InterPro" id="IPR043519">
    <property type="entry name" value="NT_sf"/>
</dbReference>
<dbReference type="GO" id="GO:0043023">
    <property type="term" value="F:ribosomal large subunit binding"/>
    <property type="evidence" value="ECO:0007669"/>
    <property type="project" value="TreeGrafter"/>
</dbReference>
<dbReference type="EMBL" id="JANBPT010000553">
    <property type="protein sequence ID" value="KAJ1917148.1"/>
    <property type="molecule type" value="Genomic_DNA"/>
</dbReference>
<dbReference type="NCBIfam" id="TIGR00090">
    <property type="entry name" value="rsfS_iojap_ybeB"/>
    <property type="match status" value="1"/>
</dbReference>
<dbReference type="InterPro" id="IPR004394">
    <property type="entry name" value="Iojap/RsfS/C7orf30"/>
</dbReference>
<evidence type="ECO:0000256" key="1">
    <source>
        <dbReference type="ARBA" id="ARBA00010574"/>
    </source>
</evidence>
<dbReference type="GO" id="GO:0017148">
    <property type="term" value="P:negative regulation of translation"/>
    <property type="evidence" value="ECO:0007669"/>
    <property type="project" value="TreeGrafter"/>
</dbReference>
<name>A0A9W8A4C8_9FUNG</name>
<dbReference type="GO" id="GO:0090071">
    <property type="term" value="P:negative regulation of ribosome biogenesis"/>
    <property type="evidence" value="ECO:0007669"/>
    <property type="project" value="TreeGrafter"/>
</dbReference>
<evidence type="ECO:0000256" key="2">
    <source>
        <dbReference type="SAM" id="MobiDB-lite"/>
    </source>
</evidence>
<dbReference type="OrthoDB" id="21330at2759"/>
<evidence type="ECO:0000313" key="3">
    <source>
        <dbReference type="EMBL" id="KAJ1917148.1"/>
    </source>
</evidence>
<feature type="region of interest" description="Disordered" evidence="2">
    <location>
        <begin position="94"/>
        <end position="115"/>
    </location>
</feature>
<keyword evidence="4" id="KW-1185">Reference proteome</keyword>
<dbReference type="SUPFAM" id="SSF81301">
    <property type="entry name" value="Nucleotidyltransferase"/>
    <property type="match status" value="1"/>
</dbReference>
<dbReference type="PANTHER" id="PTHR21043">
    <property type="entry name" value="IOJAP SUPERFAMILY ORTHOLOG"/>
    <property type="match status" value="1"/>
</dbReference>
<gene>
    <name evidence="3" type="ORF">IWQ60_007866</name>
</gene>
<proteinExistence type="inferred from homology"/>
<evidence type="ECO:0000313" key="4">
    <source>
        <dbReference type="Proteomes" id="UP001150569"/>
    </source>
</evidence>
<dbReference type="AlphaFoldDB" id="A0A9W8A4C8"/>
<protein>
    <submittedName>
        <fullName evidence="3">Uncharacterized protein</fullName>
    </submittedName>
</protein>
<dbReference type="Proteomes" id="UP001150569">
    <property type="component" value="Unassembled WGS sequence"/>
</dbReference>
<accession>A0A9W8A4C8</accession>